<dbReference type="KEGG" id="tet:TTHERM_00616560"/>
<dbReference type="InParanoid" id="I7LXE6"/>
<feature type="region of interest" description="Disordered" evidence="1">
    <location>
        <begin position="744"/>
        <end position="787"/>
    </location>
</feature>
<accession>I7LXE6</accession>
<dbReference type="PROSITE" id="PS50042">
    <property type="entry name" value="CNMP_BINDING_3"/>
    <property type="match status" value="1"/>
</dbReference>
<feature type="domain" description="Cyclic nucleotide-binding" evidence="2">
    <location>
        <begin position="299"/>
        <end position="346"/>
    </location>
</feature>
<dbReference type="HOGENOM" id="CLU_287515_0_0_1"/>
<reference evidence="4" key="1">
    <citation type="journal article" date="2006" name="PLoS Biol.">
        <title>Macronuclear genome sequence of the ciliate Tetrahymena thermophila, a model eukaryote.</title>
        <authorList>
            <person name="Eisen J.A."/>
            <person name="Coyne R.S."/>
            <person name="Wu M."/>
            <person name="Wu D."/>
            <person name="Thiagarajan M."/>
            <person name="Wortman J.R."/>
            <person name="Badger J.H."/>
            <person name="Ren Q."/>
            <person name="Amedeo P."/>
            <person name="Jones K.M."/>
            <person name="Tallon L.J."/>
            <person name="Delcher A.L."/>
            <person name="Salzberg S.L."/>
            <person name="Silva J.C."/>
            <person name="Haas B.J."/>
            <person name="Majoros W.H."/>
            <person name="Farzad M."/>
            <person name="Carlton J.M."/>
            <person name="Smith R.K. Jr."/>
            <person name="Garg J."/>
            <person name="Pearlman R.E."/>
            <person name="Karrer K.M."/>
            <person name="Sun L."/>
            <person name="Manning G."/>
            <person name="Elde N.C."/>
            <person name="Turkewitz A.P."/>
            <person name="Asai D.J."/>
            <person name="Wilkes D.E."/>
            <person name="Wang Y."/>
            <person name="Cai H."/>
            <person name="Collins K."/>
            <person name="Stewart B.A."/>
            <person name="Lee S.R."/>
            <person name="Wilamowska K."/>
            <person name="Weinberg Z."/>
            <person name="Ruzzo W.L."/>
            <person name="Wloga D."/>
            <person name="Gaertig J."/>
            <person name="Frankel J."/>
            <person name="Tsao C.-C."/>
            <person name="Gorovsky M.A."/>
            <person name="Keeling P.J."/>
            <person name="Waller R.F."/>
            <person name="Patron N.J."/>
            <person name="Cherry J.M."/>
            <person name="Stover N.A."/>
            <person name="Krieger C.J."/>
            <person name="del Toro C."/>
            <person name="Ryder H.F."/>
            <person name="Williamson S.C."/>
            <person name="Barbeau R.A."/>
            <person name="Hamilton E.P."/>
            <person name="Orias E."/>
        </authorList>
    </citation>
    <scope>NUCLEOTIDE SEQUENCE [LARGE SCALE GENOMIC DNA]</scope>
    <source>
        <strain evidence="4">SB210</strain>
    </source>
</reference>
<dbReference type="AlphaFoldDB" id="I7LXE6"/>
<evidence type="ECO:0000313" key="4">
    <source>
        <dbReference type="Proteomes" id="UP000009168"/>
    </source>
</evidence>
<gene>
    <name evidence="3" type="ORF">TTHERM_00616560</name>
</gene>
<dbReference type="InterPro" id="IPR018490">
    <property type="entry name" value="cNMP-bd_dom_sf"/>
</dbReference>
<evidence type="ECO:0000259" key="2">
    <source>
        <dbReference type="PROSITE" id="PS50042"/>
    </source>
</evidence>
<dbReference type="SUPFAM" id="SSF51206">
    <property type="entry name" value="cAMP-binding domain-like"/>
    <property type="match status" value="2"/>
</dbReference>
<dbReference type="RefSeq" id="XP_001024726.1">
    <property type="nucleotide sequence ID" value="XM_001024726.1"/>
</dbReference>
<dbReference type="EMBL" id="GG662448">
    <property type="protein sequence ID" value="EAS04481.1"/>
    <property type="molecule type" value="Genomic_DNA"/>
</dbReference>
<organism evidence="3 4">
    <name type="scientific">Tetrahymena thermophila (strain SB210)</name>
    <dbReference type="NCBI Taxonomy" id="312017"/>
    <lineage>
        <taxon>Eukaryota</taxon>
        <taxon>Sar</taxon>
        <taxon>Alveolata</taxon>
        <taxon>Ciliophora</taxon>
        <taxon>Intramacronucleata</taxon>
        <taxon>Oligohymenophorea</taxon>
        <taxon>Hymenostomatida</taxon>
        <taxon>Tetrahymenina</taxon>
        <taxon>Tetrahymenidae</taxon>
        <taxon>Tetrahymena</taxon>
    </lineage>
</organism>
<keyword evidence="4" id="KW-1185">Reference proteome</keyword>
<proteinExistence type="predicted"/>
<dbReference type="GeneID" id="7823126"/>
<dbReference type="InterPro" id="IPR014710">
    <property type="entry name" value="RmlC-like_jellyroll"/>
</dbReference>
<name>I7LXE6_TETTS</name>
<protein>
    <submittedName>
        <fullName evidence="3">Cyclic nucleotide-binding domain protein</fullName>
    </submittedName>
</protein>
<evidence type="ECO:0000256" key="1">
    <source>
        <dbReference type="SAM" id="MobiDB-lite"/>
    </source>
</evidence>
<feature type="region of interest" description="Disordered" evidence="1">
    <location>
        <begin position="1"/>
        <end position="25"/>
    </location>
</feature>
<dbReference type="Proteomes" id="UP000009168">
    <property type="component" value="Unassembled WGS sequence"/>
</dbReference>
<dbReference type="Gene3D" id="2.60.120.10">
    <property type="entry name" value="Jelly Rolls"/>
    <property type="match status" value="2"/>
</dbReference>
<dbReference type="InterPro" id="IPR000595">
    <property type="entry name" value="cNMP-bd_dom"/>
</dbReference>
<feature type="region of interest" description="Disordered" evidence="1">
    <location>
        <begin position="43"/>
        <end position="71"/>
    </location>
</feature>
<evidence type="ECO:0000313" key="3">
    <source>
        <dbReference type="EMBL" id="EAS04481.1"/>
    </source>
</evidence>
<sequence length="1072" mass="126198">MIQVSSQMINSSTQLDESNLSSPKVNSINKNQQRFVKQLSLYSQSPSQTPKFHNFKEENNKRNSPKCENNSQRIPIYHKNENHIVDIYSFCQLQKQQLQEQYQKNKTLDSLASSFHTLFTTEDVIQLLEQPLDQRRIKGLRQMRIYFQEYQFFQNLLAQEGQEFVNQCTDNLTCKSFKKNTLMFNSSLGEIEPDVRGVMILIKGKCRVFYDRECSLKYILNQKCDFEENSKLVSEGFTLGAYEYEQDSVRQSQNKIYSIYCEEFCEFAFLDKQSFSQIKLLKFRQEKRELIEFFRSISIFQNFEDMTLVEVILQCEKQNFNRMQYVYKDGDDSNYIYFVFEGEFRLNKQRRANSSQELESDQRQINDPHHNKKLLAMIPKQFIQKNQQNQDKLPASSIQQSADDKNTFHNKKLKDLYSQMLQKKKKKWSQKQDQITLIIYERGTFFGEKEIIDDLQNQESISFHKNKKKREFSIQCMSDQGICYRFSYFKFLKLINNHRQIFTHLSELNDQLNEWINHRIEQVLNPQILTSQVQEVSQSQQLKQIKWKQEQDEVKAKLLEQHKAATKYLQQTLNQLQVRIKREDKERNLKVSNIARELTKLRESRHQFLHLNLIERKKKEHLVISKLEQQSQSKIKGSPRNQDCQLELNQLSNTIKRPSLHNENSQSSTFVRSKVDIQLTQNEENYLTPQYLTQKSISAESQKQQTSKIDLLANKSSHVLPKNYKETTKQIKCSQSTKNLNTVSLSPIRNIKQTSKNQEIQVKQRNSSNNQDRQLSSEYSSGNQGQESIKKKRVISFLKREQQTNYLPQFFIKSSIPLQEYQLKNSQINNLSSSMSTDQNQSTLILRENQILNQSDNLRKSSKSKVTHLNINETETSNKNLITKASYPKLYTQSGNGFIPNKCISSSSKKQHQSIMRYITQPHQIDDSFEMIPLKTCISYNTQPYENLQNLASANQNINCNKYQINILDSNSFIVKSRSITNSDQKFINFQSLTNDSSSFKSKDLDTKMESYFKMKDTSPTKIQKLPLKYFVNQYKIVQKHHLGMKNYNLKKQPTDQSSLKIVSPRLQPSPI</sequence>